<sequence>MKRKAKYFMVLVDYFLRNPMIRKNAIKFLGKDSGSKVYIWYKKLNNQSEVSEEITYLSPSSYNVYKKIIEIIDQGQLKK</sequence>
<dbReference type="RefSeq" id="WP_265220361.1">
    <property type="nucleotide sequence ID" value="NZ_JAPEUL010000011.1"/>
</dbReference>
<keyword evidence="2" id="KW-1185">Reference proteome</keyword>
<proteinExistence type="predicted"/>
<dbReference type="EMBL" id="JAPEUL010000011">
    <property type="protein sequence ID" value="MCW4631023.1"/>
    <property type="molecule type" value="Genomic_DNA"/>
</dbReference>
<reference evidence="1" key="1">
    <citation type="submission" date="2022-11" db="EMBL/GenBank/DDBJ databases">
        <title>Marinomonas sp. nov., isolated from marine algae.</title>
        <authorList>
            <person name="Choi D.G."/>
            <person name="Kim J.M."/>
            <person name="Lee J.K."/>
            <person name="Baek J.H."/>
            <person name="Jeon C.O."/>
        </authorList>
    </citation>
    <scope>NUCLEOTIDE SEQUENCE</scope>
    <source>
        <strain evidence="1">KJ51-3</strain>
    </source>
</reference>
<organism evidence="1 2">
    <name type="scientific">Marinomonas rhodophyticola</name>
    <dbReference type="NCBI Taxonomy" id="2992803"/>
    <lineage>
        <taxon>Bacteria</taxon>
        <taxon>Pseudomonadati</taxon>
        <taxon>Pseudomonadota</taxon>
        <taxon>Gammaproteobacteria</taxon>
        <taxon>Oceanospirillales</taxon>
        <taxon>Oceanospirillaceae</taxon>
        <taxon>Marinomonas</taxon>
    </lineage>
</organism>
<accession>A0ABT3KKD9</accession>
<name>A0ABT3KKD9_9GAMM</name>
<evidence type="ECO:0000313" key="1">
    <source>
        <dbReference type="EMBL" id="MCW4631023.1"/>
    </source>
</evidence>
<gene>
    <name evidence="1" type="ORF">ONZ52_19690</name>
</gene>
<protein>
    <submittedName>
        <fullName evidence="1">Uncharacterized protein</fullName>
    </submittedName>
</protein>
<evidence type="ECO:0000313" key="2">
    <source>
        <dbReference type="Proteomes" id="UP001431181"/>
    </source>
</evidence>
<comment type="caution">
    <text evidence="1">The sequence shown here is derived from an EMBL/GenBank/DDBJ whole genome shotgun (WGS) entry which is preliminary data.</text>
</comment>
<dbReference type="Proteomes" id="UP001431181">
    <property type="component" value="Unassembled WGS sequence"/>
</dbReference>